<evidence type="ECO:0000313" key="1">
    <source>
        <dbReference type="EMBL" id="KKL53256.1"/>
    </source>
</evidence>
<name>A0A0F9DHI3_9ZZZZ</name>
<proteinExistence type="predicted"/>
<reference evidence="1" key="1">
    <citation type="journal article" date="2015" name="Nature">
        <title>Complex archaea that bridge the gap between prokaryotes and eukaryotes.</title>
        <authorList>
            <person name="Spang A."/>
            <person name="Saw J.H."/>
            <person name="Jorgensen S.L."/>
            <person name="Zaremba-Niedzwiedzka K."/>
            <person name="Martijn J."/>
            <person name="Lind A.E."/>
            <person name="van Eijk R."/>
            <person name="Schleper C."/>
            <person name="Guy L."/>
            <person name="Ettema T.J."/>
        </authorList>
    </citation>
    <scope>NUCLEOTIDE SEQUENCE</scope>
</reference>
<dbReference type="AlphaFoldDB" id="A0A0F9DHI3"/>
<comment type="caution">
    <text evidence="1">The sequence shown here is derived from an EMBL/GenBank/DDBJ whole genome shotgun (WGS) entry which is preliminary data.</text>
</comment>
<protein>
    <submittedName>
        <fullName evidence="1">Uncharacterized protein</fullName>
    </submittedName>
</protein>
<gene>
    <name evidence="1" type="ORF">LCGC14_2277280</name>
</gene>
<dbReference type="EMBL" id="LAZR01031611">
    <property type="protein sequence ID" value="KKL53256.1"/>
    <property type="molecule type" value="Genomic_DNA"/>
</dbReference>
<sequence length="66" mass="7356">MGDKEAIQGLVKRIKEAIPRRGNPEEEAPAELVAEIGAAFEREIKVREIGASAVAEVEEQERQERQ</sequence>
<organism evidence="1">
    <name type="scientific">marine sediment metagenome</name>
    <dbReference type="NCBI Taxonomy" id="412755"/>
    <lineage>
        <taxon>unclassified sequences</taxon>
        <taxon>metagenomes</taxon>
        <taxon>ecological metagenomes</taxon>
    </lineage>
</organism>
<accession>A0A0F9DHI3</accession>